<dbReference type="SUPFAM" id="SSF111418">
    <property type="entry name" value="Hormone receptor domain"/>
    <property type="match status" value="1"/>
</dbReference>
<protein>
    <submittedName>
        <fullName evidence="14">Corticotropin-releasing factor receptor 2</fullName>
    </submittedName>
</protein>
<keyword evidence="9" id="KW-0325">Glycoprotein</keyword>
<evidence type="ECO:0000259" key="13">
    <source>
        <dbReference type="PROSITE" id="PS50261"/>
    </source>
</evidence>
<evidence type="ECO:0000256" key="8">
    <source>
        <dbReference type="ARBA" id="ARBA00023170"/>
    </source>
</evidence>
<feature type="transmembrane region" description="Helical" evidence="11">
    <location>
        <begin position="380"/>
        <end position="398"/>
    </location>
</feature>
<feature type="transmembrane region" description="Helical" evidence="11">
    <location>
        <begin position="166"/>
        <end position="187"/>
    </location>
</feature>
<dbReference type="SUPFAM" id="SSF81321">
    <property type="entry name" value="Family A G protein-coupled receptor-like"/>
    <property type="match status" value="1"/>
</dbReference>
<organism evidence="14 15">
    <name type="scientific">Halocaridina rubra</name>
    <name type="common">Hawaiian red shrimp</name>
    <dbReference type="NCBI Taxonomy" id="373956"/>
    <lineage>
        <taxon>Eukaryota</taxon>
        <taxon>Metazoa</taxon>
        <taxon>Ecdysozoa</taxon>
        <taxon>Arthropoda</taxon>
        <taxon>Crustacea</taxon>
        <taxon>Multicrustacea</taxon>
        <taxon>Malacostraca</taxon>
        <taxon>Eumalacostraca</taxon>
        <taxon>Eucarida</taxon>
        <taxon>Decapoda</taxon>
        <taxon>Pleocyemata</taxon>
        <taxon>Caridea</taxon>
        <taxon>Atyoidea</taxon>
        <taxon>Atyidae</taxon>
        <taxon>Halocaridina</taxon>
    </lineage>
</organism>
<keyword evidence="8 14" id="KW-0675">Receptor</keyword>
<dbReference type="Gene3D" id="1.20.1070.10">
    <property type="entry name" value="Rhodopsin 7-helix transmembrane proteins"/>
    <property type="match status" value="1"/>
</dbReference>
<evidence type="ECO:0000256" key="11">
    <source>
        <dbReference type="SAM" id="Phobius"/>
    </source>
</evidence>
<sequence>MDYYDEDDVEISDLTDGGIVDEHEIKEYSDDFGLPPTILEKINSPEFHEFFKESDLLNTTDDDIYLMKCFEKYIKSLEVSDHAPEACPVRFDGVSCWPETSQGSLAVIPCFEHFNEVEYEPSGNNATRFCHINGSWSNISFYGMCMDAEVTNTTDEEPNAFLAKNAIFYSGYALTLVAVAVALWIFLTFKDLRCLRNTIHTNLLFTYFLLALSWIAFQTVQHHLQEELECVFYATIQYFMITNFMWMFIEGSYLYMLVVRPFEVEKIRLRSYVLIGWGVPIPIILTWALVKSHARLTVYTAQTDEELEAVGLEPEDILGTLRHACPLLVNSPVDWVNKISVLVLLSVNIVFLLRVMWVLITKLRSHDNVETQGYRKATKALLVLTPLLGITYMLVLTVPYQLDHVHAVLLSTQGFWVAMLYCFFNSEVRNSVRQHFRRWKADKGIDDRRFSSKRNDSIGISIMPKIGKESNGGNNYGYPRESLTNNSSTPTTAVISEFANNPSNGYVSARTASPTFMKRQTIPTSLISYGDQESIVPLRASTKYDPVSA</sequence>
<evidence type="ECO:0000313" key="14">
    <source>
        <dbReference type="EMBL" id="KAK7065260.1"/>
    </source>
</evidence>
<evidence type="ECO:0000259" key="12">
    <source>
        <dbReference type="PROSITE" id="PS50227"/>
    </source>
</evidence>
<dbReference type="PROSITE" id="PS50261">
    <property type="entry name" value="G_PROTEIN_RECEP_F2_4"/>
    <property type="match status" value="1"/>
</dbReference>
<dbReference type="GO" id="GO:0007188">
    <property type="term" value="P:adenylate cyclase-modulating G protein-coupled receptor signaling pathway"/>
    <property type="evidence" value="ECO:0007669"/>
    <property type="project" value="TreeGrafter"/>
</dbReference>
<keyword evidence="5 11" id="KW-1133">Transmembrane helix</keyword>
<dbReference type="InterPro" id="IPR017981">
    <property type="entry name" value="GPCR_2-like_7TM"/>
</dbReference>
<dbReference type="GO" id="GO:0017046">
    <property type="term" value="F:peptide hormone binding"/>
    <property type="evidence" value="ECO:0007669"/>
    <property type="project" value="TreeGrafter"/>
</dbReference>
<evidence type="ECO:0000256" key="4">
    <source>
        <dbReference type="ARBA" id="ARBA00022692"/>
    </source>
</evidence>
<evidence type="ECO:0000256" key="9">
    <source>
        <dbReference type="ARBA" id="ARBA00023180"/>
    </source>
</evidence>
<feature type="transmembrane region" description="Helical" evidence="11">
    <location>
        <begin position="404"/>
        <end position="424"/>
    </location>
</feature>
<keyword evidence="10" id="KW-0807">Transducer</keyword>
<dbReference type="InterPro" id="IPR001879">
    <property type="entry name" value="GPCR_2_extracellular_dom"/>
</dbReference>
<evidence type="ECO:0000256" key="10">
    <source>
        <dbReference type="ARBA" id="ARBA00023224"/>
    </source>
</evidence>
<evidence type="ECO:0000256" key="5">
    <source>
        <dbReference type="ARBA" id="ARBA00022989"/>
    </source>
</evidence>
<dbReference type="InterPro" id="IPR017983">
    <property type="entry name" value="GPCR_2_secretin-like_CS"/>
</dbReference>
<name>A0AAN8ZY89_HALRR</name>
<feature type="transmembrane region" description="Helical" evidence="11">
    <location>
        <begin position="339"/>
        <end position="360"/>
    </location>
</feature>
<dbReference type="InterPro" id="IPR050332">
    <property type="entry name" value="GPCR_2"/>
</dbReference>
<comment type="similarity">
    <text evidence="2">Belongs to the G-protein coupled receptor 2 family.</text>
</comment>
<keyword evidence="7 11" id="KW-0472">Membrane</keyword>
<dbReference type="PRINTS" id="PR01127">
    <property type="entry name" value="DIUHORMONER"/>
</dbReference>
<dbReference type="SMART" id="SM00008">
    <property type="entry name" value="HormR"/>
    <property type="match status" value="1"/>
</dbReference>
<feature type="transmembrane region" description="Helical" evidence="11">
    <location>
        <begin position="199"/>
        <end position="217"/>
    </location>
</feature>
<evidence type="ECO:0000256" key="1">
    <source>
        <dbReference type="ARBA" id="ARBA00004651"/>
    </source>
</evidence>
<keyword evidence="15" id="KW-1185">Reference proteome</keyword>
<dbReference type="AlphaFoldDB" id="A0AAN8ZY89"/>
<feature type="transmembrane region" description="Helical" evidence="11">
    <location>
        <begin position="237"/>
        <end position="259"/>
    </location>
</feature>
<dbReference type="PANTHER" id="PTHR45620:SF15">
    <property type="entry name" value="DIURETIC HORMONE 44 RECEPTOR 1-RELATED"/>
    <property type="match status" value="1"/>
</dbReference>
<evidence type="ECO:0000313" key="15">
    <source>
        <dbReference type="Proteomes" id="UP001381693"/>
    </source>
</evidence>
<reference evidence="14 15" key="1">
    <citation type="submission" date="2023-11" db="EMBL/GenBank/DDBJ databases">
        <title>Halocaridina rubra genome assembly.</title>
        <authorList>
            <person name="Smith C."/>
        </authorList>
    </citation>
    <scope>NUCLEOTIDE SEQUENCE [LARGE SCALE GENOMIC DNA]</scope>
    <source>
        <strain evidence="14">EP-1</strain>
        <tissue evidence="14">Whole</tissue>
    </source>
</reference>
<dbReference type="Pfam" id="PF00002">
    <property type="entry name" value="7tm_2"/>
    <property type="match status" value="1"/>
</dbReference>
<dbReference type="EMBL" id="JAXCGZ010020836">
    <property type="protein sequence ID" value="KAK7065260.1"/>
    <property type="molecule type" value="Genomic_DNA"/>
</dbReference>
<dbReference type="GO" id="GO:0008528">
    <property type="term" value="F:G protein-coupled peptide receptor activity"/>
    <property type="evidence" value="ECO:0007669"/>
    <property type="project" value="TreeGrafter"/>
</dbReference>
<dbReference type="InterPro" id="IPR002001">
    <property type="entry name" value="GPCR_2_diuretic_rcpt"/>
</dbReference>
<accession>A0AAN8ZY89</accession>
<evidence type="ECO:0000256" key="2">
    <source>
        <dbReference type="ARBA" id="ARBA00005314"/>
    </source>
</evidence>
<dbReference type="InterPro" id="IPR000832">
    <property type="entry name" value="GPCR_2_secretin-like"/>
</dbReference>
<dbReference type="PROSITE" id="PS50227">
    <property type="entry name" value="G_PROTEIN_RECEP_F2_3"/>
    <property type="match status" value="1"/>
</dbReference>
<dbReference type="Pfam" id="PF02793">
    <property type="entry name" value="HRM"/>
    <property type="match status" value="1"/>
</dbReference>
<comment type="caution">
    <text evidence="14">The sequence shown here is derived from an EMBL/GenBank/DDBJ whole genome shotgun (WGS) entry which is preliminary data.</text>
</comment>
<proteinExistence type="inferred from homology"/>
<dbReference type="InterPro" id="IPR036445">
    <property type="entry name" value="GPCR_2_extracell_dom_sf"/>
</dbReference>
<dbReference type="GO" id="GO:0008036">
    <property type="term" value="F:diuretic hormone receptor activity"/>
    <property type="evidence" value="ECO:0007669"/>
    <property type="project" value="InterPro"/>
</dbReference>
<keyword evidence="4 11" id="KW-0812">Transmembrane</keyword>
<dbReference type="PANTHER" id="PTHR45620">
    <property type="entry name" value="PDF RECEPTOR-LIKE PROTEIN-RELATED"/>
    <property type="match status" value="1"/>
</dbReference>
<evidence type="ECO:0000256" key="6">
    <source>
        <dbReference type="ARBA" id="ARBA00023040"/>
    </source>
</evidence>
<evidence type="ECO:0000256" key="7">
    <source>
        <dbReference type="ARBA" id="ARBA00023136"/>
    </source>
</evidence>
<comment type="subcellular location">
    <subcellularLocation>
        <location evidence="1">Cell membrane</location>
        <topology evidence="1">Multi-pass membrane protein</topology>
    </subcellularLocation>
</comment>
<dbReference type="PRINTS" id="PR00249">
    <property type="entry name" value="GPCRSECRETIN"/>
</dbReference>
<evidence type="ECO:0000256" key="3">
    <source>
        <dbReference type="ARBA" id="ARBA00022475"/>
    </source>
</evidence>
<feature type="domain" description="G-protein coupled receptors family 2 profile 1" evidence="12">
    <location>
        <begin position="68"/>
        <end position="149"/>
    </location>
</feature>
<keyword evidence="3" id="KW-1003">Cell membrane</keyword>
<keyword evidence="6" id="KW-0297">G-protein coupled receptor</keyword>
<dbReference type="GO" id="GO:0005886">
    <property type="term" value="C:plasma membrane"/>
    <property type="evidence" value="ECO:0007669"/>
    <property type="project" value="UniProtKB-SubCell"/>
</dbReference>
<dbReference type="Proteomes" id="UP001381693">
    <property type="component" value="Unassembled WGS sequence"/>
</dbReference>
<gene>
    <name evidence="14" type="primary">CRHR2</name>
    <name evidence="14" type="ORF">SK128_006594</name>
</gene>
<feature type="domain" description="G-protein coupled receptors family 2 profile 2" evidence="13">
    <location>
        <begin position="164"/>
        <end position="425"/>
    </location>
</feature>
<feature type="transmembrane region" description="Helical" evidence="11">
    <location>
        <begin position="271"/>
        <end position="290"/>
    </location>
</feature>
<dbReference type="Gene3D" id="4.10.1240.10">
    <property type="entry name" value="GPCR, family 2, extracellular hormone receptor domain"/>
    <property type="match status" value="1"/>
</dbReference>
<dbReference type="GO" id="GO:0007166">
    <property type="term" value="P:cell surface receptor signaling pathway"/>
    <property type="evidence" value="ECO:0007669"/>
    <property type="project" value="InterPro"/>
</dbReference>
<dbReference type="PROSITE" id="PS00649">
    <property type="entry name" value="G_PROTEIN_RECEP_F2_1"/>
    <property type="match status" value="1"/>
</dbReference>